<dbReference type="GO" id="GO:0006572">
    <property type="term" value="P:L-tyrosine catabolic process"/>
    <property type="evidence" value="ECO:0007669"/>
    <property type="project" value="TreeGrafter"/>
</dbReference>
<keyword evidence="2 5" id="KW-0479">Metal-binding</keyword>
<dbReference type="InterPro" id="IPR037523">
    <property type="entry name" value="VOC_core"/>
</dbReference>
<dbReference type="CDD" id="cd07250">
    <property type="entry name" value="HPPD_C_like"/>
    <property type="match status" value="1"/>
</dbReference>
<dbReference type="Pfam" id="PF13669">
    <property type="entry name" value="Glyoxalase_4"/>
    <property type="match status" value="1"/>
</dbReference>
<comment type="similarity">
    <text evidence="1">Belongs to the 4HPPD family.</text>
</comment>
<accession>A0A9E9C8R8</accession>
<keyword evidence="7" id="KW-0223">Dioxygenase</keyword>
<comment type="cofactor">
    <cofactor evidence="5">
        <name>Fe cation</name>
        <dbReference type="ChEBI" id="CHEBI:24875"/>
    </cofactor>
    <text evidence="5">Binds 1 Fe cation per subunit.</text>
</comment>
<dbReference type="PANTHER" id="PTHR11959">
    <property type="entry name" value="4-HYDROXYPHENYLPYRUVATE DIOXYGENASE"/>
    <property type="match status" value="1"/>
</dbReference>
<dbReference type="SUPFAM" id="SSF54593">
    <property type="entry name" value="Glyoxalase/Bleomycin resistance protein/Dihydroxybiphenyl dioxygenase"/>
    <property type="match status" value="1"/>
</dbReference>
<reference evidence="7" key="1">
    <citation type="submission" date="2022-12" db="EMBL/GenBank/DDBJ databases">
        <title>Polyphasic identification of a Novel Hot-Spring Cyanobacterium Ocullathermofonsia sinensis gen nov. sp. nov. and Genomic Insights on its Adaptations to the Thermal Habitat.</title>
        <authorList>
            <person name="Daroch M."/>
            <person name="Tang J."/>
            <person name="Jiang Y."/>
        </authorList>
    </citation>
    <scope>NUCLEOTIDE SEQUENCE</scope>
    <source>
        <strain evidence="7">PKUAC-SCTA174</strain>
    </source>
</reference>
<evidence type="ECO:0000256" key="1">
    <source>
        <dbReference type="ARBA" id="ARBA00005877"/>
    </source>
</evidence>
<keyword evidence="4 5" id="KW-0408">Iron</keyword>
<dbReference type="InterPro" id="IPR041735">
    <property type="entry name" value="4OHPhenylPyrv_dOase_C"/>
</dbReference>
<keyword evidence="3" id="KW-0677">Repeat</keyword>
<evidence type="ECO:0000313" key="8">
    <source>
        <dbReference type="Proteomes" id="UP001163152"/>
    </source>
</evidence>
<evidence type="ECO:0000256" key="3">
    <source>
        <dbReference type="ARBA" id="ARBA00022737"/>
    </source>
</evidence>
<dbReference type="InterPro" id="IPR005956">
    <property type="entry name" value="4OHPhenylPyrv_dOase"/>
</dbReference>
<dbReference type="AlphaFoldDB" id="A0A9E9C8R8"/>
<evidence type="ECO:0000256" key="2">
    <source>
        <dbReference type="ARBA" id="ARBA00022723"/>
    </source>
</evidence>
<feature type="domain" description="VOC" evidence="6">
    <location>
        <begin position="16"/>
        <end position="137"/>
    </location>
</feature>
<dbReference type="RefSeq" id="WP_268611731.1">
    <property type="nucleotide sequence ID" value="NZ_CP113797.1"/>
</dbReference>
<keyword evidence="7" id="KW-0560">Oxidoreductase</keyword>
<dbReference type="PROSITE" id="PS51819">
    <property type="entry name" value="VOC"/>
    <property type="match status" value="2"/>
</dbReference>
<evidence type="ECO:0000256" key="4">
    <source>
        <dbReference type="ARBA" id="ARBA00023004"/>
    </source>
</evidence>
<dbReference type="CDD" id="cd08342">
    <property type="entry name" value="HPPD_N_like"/>
    <property type="match status" value="1"/>
</dbReference>
<protein>
    <submittedName>
        <fullName evidence="7">4-hydroxyphenylpyruvate dioxygenase</fullName>
        <ecNumber evidence="7">1.13.11.27</ecNumber>
    </submittedName>
</protein>
<gene>
    <name evidence="7" type="primary">hppD</name>
    <name evidence="7" type="ORF">OXH18_06865</name>
</gene>
<name>A0A9E9C8R8_9CYAN</name>
<evidence type="ECO:0000313" key="7">
    <source>
        <dbReference type="EMBL" id="WAL61699.1"/>
    </source>
</evidence>
<feature type="domain" description="VOC" evidence="6">
    <location>
        <begin position="157"/>
        <end position="291"/>
    </location>
</feature>
<evidence type="ECO:0000259" key="6">
    <source>
        <dbReference type="PROSITE" id="PS51819"/>
    </source>
</evidence>
<keyword evidence="8" id="KW-1185">Reference proteome</keyword>
<dbReference type="InterPro" id="IPR004360">
    <property type="entry name" value="Glyas_Fos-R_dOase_dom"/>
</dbReference>
<feature type="binding site" evidence="5">
    <location>
        <position position="238"/>
    </location>
    <ligand>
        <name>Fe cation</name>
        <dbReference type="ChEBI" id="CHEBI:24875"/>
    </ligand>
</feature>
<dbReference type="Proteomes" id="UP001163152">
    <property type="component" value="Chromosome"/>
</dbReference>
<feature type="binding site" evidence="5">
    <location>
        <position position="160"/>
    </location>
    <ligand>
        <name>Fe cation</name>
        <dbReference type="ChEBI" id="CHEBI:24875"/>
    </ligand>
</feature>
<sequence length="363" mass="40702">MMACNQHNLNTINAISIDHVHFYVEDAEAWRRWFVQVLGFQWVGRWMRSDTHTEIVESGDISFRLSAPLTANSAVANYLQQHPPGVANVAFRVADLNTVLQAAQAIGALVSSVSDSGGQRSVQIRGWGDLLHTVIEATSATAASPNSKAGMVQPFTTIDHVVLNVGVGELDAALTYYESLFGFQRQQNFAIRTDRSALCSQVLAHPNARIQFPINEPGSPSSQIQEFLDLNQGAGIQHIALQTQNILQTIAQLRNQGLSCLSVPVSYYEQLRQRPGFSLSPEEWQAVMTQEVLVDWPANIPQALLLQTFTQPIFQQPTFFFELIERRLYRDHDRYQQTQGFGEGNFQALFEAIEREQMKRGKL</sequence>
<dbReference type="InterPro" id="IPR041736">
    <property type="entry name" value="4OHPhenylPyrv_dOase_N"/>
</dbReference>
<dbReference type="GO" id="GO:0046872">
    <property type="term" value="F:metal ion binding"/>
    <property type="evidence" value="ECO:0007669"/>
    <property type="project" value="UniProtKB-KW"/>
</dbReference>
<dbReference type="PANTHER" id="PTHR11959:SF1">
    <property type="entry name" value="4-HYDROXYPHENYLPYRUVATE DIOXYGENASE"/>
    <property type="match status" value="1"/>
</dbReference>
<dbReference type="KEGG" id="tsin:OXH18_06865"/>
<dbReference type="NCBIfam" id="TIGR01263">
    <property type="entry name" value="4HPPD"/>
    <property type="match status" value="1"/>
</dbReference>
<proteinExistence type="inferred from homology"/>
<feature type="binding site" evidence="5">
    <location>
        <position position="322"/>
    </location>
    <ligand>
        <name>Fe cation</name>
        <dbReference type="ChEBI" id="CHEBI:24875"/>
    </ligand>
</feature>
<dbReference type="InterPro" id="IPR029068">
    <property type="entry name" value="Glyas_Bleomycin-R_OHBP_Dase"/>
</dbReference>
<evidence type="ECO:0000256" key="5">
    <source>
        <dbReference type="PIRSR" id="PIRSR009283-1"/>
    </source>
</evidence>
<organism evidence="7 8">
    <name type="scientific">Thermocoleostomius sinensis A174</name>
    <dbReference type="NCBI Taxonomy" id="2016057"/>
    <lineage>
        <taxon>Bacteria</taxon>
        <taxon>Bacillati</taxon>
        <taxon>Cyanobacteriota</taxon>
        <taxon>Cyanophyceae</taxon>
        <taxon>Oculatellales</taxon>
        <taxon>Oculatellaceae</taxon>
        <taxon>Thermocoleostomius</taxon>
    </lineage>
</organism>
<dbReference type="PIRSF" id="PIRSF009283">
    <property type="entry name" value="HPP_dOase"/>
    <property type="match status" value="1"/>
</dbReference>
<dbReference type="Gene3D" id="3.10.180.10">
    <property type="entry name" value="2,3-Dihydroxybiphenyl 1,2-Dioxygenase, domain 1"/>
    <property type="match status" value="2"/>
</dbReference>
<dbReference type="EMBL" id="CP113797">
    <property type="protein sequence ID" value="WAL61699.1"/>
    <property type="molecule type" value="Genomic_DNA"/>
</dbReference>
<dbReference type="GO" id="GO:0003868">
    <property type="term" value="F:4-hydroxyphenylpyruvate dioxygenase activity"/>
    <property type="evidence" value="ECO:0007669"/>
    <property type="project" value="UniProtKB-EC"/>
</dbReference>
<dbReference type="EC" id="1.13.11.27" evidence="7"/>
<dbReference type="Pfam" id="PF00903">
    <property type="entry name" value="Glyoxalase"/>
    <property type="match status" value="1"/>
</dbReference>